<proteinExistence type="predicted"/>
<evidence type="ECO:0000313" key="2">
    <source>
        <dbReference type="EMBL" id="KAF4655638.1"/>
    </source>
</evidence>
<sequence>MNFVLSLITSTLLFVAVNAAPVGKYYGFAVTGTRFVIYIKEDNTVRVMYSFSKTVYSRTRSYPLHPGRVADEYIIKDNLKHPNCLRGLKGDCVLDDGDLVNLRFAADEDSLTTSVGGKTVRFRRIDNSFIIPYHSTPHKDVEIEWVMHMYKTMVAHVTVNCTDPRLSTAAGRNSLVNGKFPFQSKNYLSPYSMWPRPRKYYRDFKKELFTVCGIQLSPGDFKTITFATSTTAYTKFLGKRLTLTAV</sequence>
<feature type="signal peptide" evidence="1">
    <location>
        <begin position="1"/>
        <end position="19"/>
    </location>
</feature>
<feature type="chain" id="PRO_5029561557" evidence="1">
    <location>
        <begin position="20"/>
        <end position="246"/>
    </location>
</feature>
<organism evidence="2 3">
    <name type="scientific">Perkinsus olseni</name>
    <name type="common">Perkinsus atlanticus</name>
    <dbReference type="NCBI Taxonomy" id="32597"/>
    <lineage>
        <taxon>Eukaryota</taxon>
        <taxon>Sar</taxon>
        <taxon>Alveolata</taxon>
        <taxon>Perkinsozoa</taxon>
        <taxon>Perkinsea</taxon>
        <taxon>Perkinsida</taxon>
        <taxon>Perkinsidae</taxon>
        <taxon>Perkinsus</taxon>
    </lineage>
</organism>
<evidence type="ECO:0000256" key="1">
    <source>
        <dbReference type="SAM" id="SignalP"/>
    </source>
</evidence>
<evidence type="ECO:0000313" key="3">
    <source>
        <dbReference type="Proteomes" id="UP000572268"/>
    </source>
</evidence>
<protein>
    <submittedName>
        <fullName evidence="2">Uncharacterized protein</fullName>
    </submittedName>
</protein>
<gene>
    <name evidence="2" type="ORF">FOL46_008178</name>
</gene>
<dbReference type="EMBL" id="JABANN010000631">
    <property type="protein sequence ID" value="KAF4655638.1"/>
    <property type="molecule type" value="Genomic_DNA"/>
</dbReference>
<dbReference type="AlphaFoldDB" id="A0A7J6L8T4"/>
<keyword evidence="1" id="KW-0732">Signal</keyword>
<accession>A0A7J6L8T4</accession>
<comment type="caution">
    <text evidence="2">The sequence shown here is derived from an EMBL/GenBank/DDBJ whole genome shotgun (WGS) entry which is preliminary data.</text>
</comment>
<name>A0A7J6L8T4_PEROL</name>
<reference evidence="2 3" key="1">
    <citation type="submission" date="2020-04" db="EMBL/GenBank/DDBJ databases">
        <title>Perkinsus olseni comparative genomics.</title>
        <authorList>
            <person name="Bogema D.R."/>
        </authorList>
    </citation>
    <scope>NUCLEOTIDE SEQUENCE [LARGE SCALE GENOMIC DNA]</scope>
    <source>
        <strain evidence="2">ATCC PRA-31</strain>
    </source>
</reference>
<dbReference type="Proteomes" id="UP000572268">
    <property type="component" value="Unassembled WGS sequence"/>
</dbReference>